<feature type="transmembrane region" description="Helical" evidence="1">
    <location>
        <begin position="39"/>
        <end position="57"/>
    </location>
</feature>
<keyword evidence="1" id="KW-1133">Transmembrane helix</keyword>
<keyword evidence="3" id="KW-1185">Reference proteome</keyword>
<feature type="transmembrane region" description="Helical" evidence="1">
    <location>
        <begin position="92"/>
        <end position="114"/>
    </location>
</feature>
<accession>H1YGI8</accession>
<evidence type="ECO:0000313" key="3">
    <source>
        <dbReference type="Proteomes" id="UP000002774"/>
    </source>
</evidence>
<gene>
    <name evidence="2" type="ORF">Mucpa_1210</name>
</gene>
<dbReference type="OrthoDB" id="713921at2"/>
<protein>
    <submittedName>
        <fullName evidence="2">Transmembrane protein</fullName>
    </submittedName>
</protein>
<dbReference type="EMBL" id="CM001403">
    <property type="protein sequence ID" value="EHQ25374.1"/>
    <property type="molecule type" value="Genomic_DNA"/>
</dbReference>
<organism evidence="2 3">
    <name type="scientific">Mucilaginibacter paludis DSM 18603</name>
    <dbReference type="NCBI Taxonomy" id="714943"/>
    <lineage>
        <taxon>Bacteria</taxon>
        <taxon>Pseudomonadati</taxon>
        <taxon>Bacteroidota</taxon>
        <taxon>Sphingobacteriia</taxon>
        <taxon>Sphingobacteriales</taxon>
        <taxon>Sphingobacteriaceae</taxon>
        <taxon>Mucilaginibacter</taxon>
    </lineage>
</organism>
<keyword evidence="1" id="KW-0472">Membrane</keyword>
<evidence type="ECO:0000256" key="1">
    <source>
        <dbReference type="SAM" id="Phobius"/>
    </source>
</evidence>
<feature type="transmembrane region" description="Helical" evidence="1">
    <location>
        <begin position="6"/>
        <end position="27"/>
    </location>
</feature>
<proteinExistence type="predicted"/>
<name>H1YGI8_9SPHI</name>
<keyword evidence="1 2" id="KW-0812">Transmembrane</keyword>
<reference evidence="2" key="1">
    <citation type="submission" date="2011-09" db="EMBL/GenBank/DDBJ databases">
        <title>The permanent draft genome of Mucilaginibacter paludis DSM 18603.</title>
        <authorList>
            <consortium name="US DOE Joint Genome Institute (JGI-PGF)"/>
            <person name="Lucas S."/>
            <person name="Han J."/>
            <person name="Lapidus A."/>
            <person name="Bruce D."/>
            <person name="Goodwin L."/>
            <person name="Pitluck S."/>
            <person name="Peters L."/>
            <person name="Kyrpides N."/>
            <person name="Mavromatis K."/>
            <person name="Ivanova N."/>
            <person name="Mikhailova N."/>
            <person name="Held B."/>
            <person name="Detter J.C."/>
            <person name="Tapia R."/>
            <person name="Han C."/>
            <person name="Land M."/>
            <person name="Hauser L."/>
            <person name="Markowitz V."/>
            <person name="Cheng J.-F."/>
            <person name="Hugenholtz P."/>
            <person name="Woyke T."/>
            <person name="Wu D."/>
            <person name="Tindall B."/>
            <person name="Brambilla E."/>
            <person name="Klenk H.-P."/>
            <person name="Eisen J.A."/>
        </authorList>
    </citation>
    <scope>NUCLEOTIDE SEQUENCE [LARGE SCALE GENOMIC DNA]</scope>
    <source>
        <strain evidence="2">DSM 18603</strain>
    </source>
</reference>
<dbReference type="Proteomes" id="UP000002774">
    <property type="component" value="Chromosome"/>
</dbReference>
<dbReference type="AlphaFoldDB" id="H1YGI8"/>
<sequence>MPNHLSILGIIHTAISVLAVLVAVYALPRYGKLNPMEGAGRLYTVLTVIACLTALPIMKTGHLTPGHPLAIIILLLLPIAIYAYAIKPLKKFADYVQTIIMSFTLFLSMIPATVETLTRLPLSQPLATDPASSIVKINLTIIFFFFIAGTSYQVIKIKAKKKSLPMPELGIQ</sequence>
<dbReference type="STRING" id="714943.Mucpa_1210"/>
<evidence type="ECO:0000313" key="2">
    <source>
        <dbReference type="EMBL" id="EHQ25374.1"/>
    </source>
</evidence>
<dbReference type="RefSeq" id="WP_008505091.1">
    <property type="nucleotide sequence ID" value="NZ_CM001403.1"/>
</dbReference>
<feature type="transmembrane region" description="Helical" evidence="1">
    <location>
        <begin position="69"/>
        <end position="85"/>
    </location>
</feature>
<feature type="transmembrane region" description="Helical" evidence="1">
    <location>
        <begin position="134"/>
        <end position="155"/>
    </location>
</feature>
<dbReference type="HOGENOM" id="CLU_104609_0_0_10"/>
<dbReference type="eggNOG" id="ENOG5030AG5">
    <property type="taxonomic scope" value="Bacteria"/>
</dbReference>